<reference evidence="9 10" key="1">
    <citation type="submission" date="2016-10" db="EMBL/GenBank/DDBJ databases">
        <authorList>
            <person name="de Groot N.N."/>
        </authorList>
    </citation>
    <scope>NUCLEOTIDE SEQUENCE [LARGE SCALE GENOMIC DNA]</scope>
    <source>
        <strain evidence="9 10">DSM 527</strain>
    </source>
</reference>
<dbReference type="SUPFAM" id="SSF48317">
    <property type="entry name" value="Acid phosphatase/Vanadium-dependent haloperoxidase"/>
    <property type="match status" value="1"/>
</dbReference>
<evidence type="ECO:0000259" key="8">
    <source>
        <dbReference type="SMART" id="SM00014"/>
    </source>
</evidence>
<gene>
    <name evidence="9" type="ORF">SAMN04488121_107285</name>
</gene>
<proteinExistence type="predicted"/>
<evidence type="ECO:0000256" key="2">
    <source>
        <dbReference type="ARBA" id="ARBA00022475"/>
    </source>
</evidence>
<evidence type="ECO:0000313" key="10">
    <source>
        <dbReference type="Proteomes" id="UP000199045"/>
    </source>
</evidence>
<evidence type="ECO:0000256" key="6">
    <source>
        <dbReference type="ARBA" id="ARBA00023136"/>
    </source>
</evidence>
<feature type="transmembrane region" description="Helical" evidence="7">
    <location>
        <begin position="157"/>
        <end position="176"/>
    </location>
</feature>
<accession>A0A1G7YBR5</accession>
<evidence type="ECO:0000256" key="3">
    <source>
        <dbReference type="ARBA" id="ARBA00022692"/>
    </source>
</evidence>
<name>A0A1G7YBR5_CHIFI</name>
<dbReference type="InterPro" id="IPR000326">
    <property type="entry name" value="PAP2/HPO"/>
</dbReference>
<dbReference type="STRING" id="104663.SAMN04488121_107285"/>
<evidence type="ECO:0000256" key="5">
    <source>
        <dbReference type="ARBA" id="ARBA00022989"/>
    </source>
</evidence>
<evidence type="ECO:0000256" key="4">
    <source>
        <dbReference type="ARBA" id="ARBA00022801"/>
    </source>
</evidence>
<dbReference type="Proteomes" id="UP000199045">
    <property type="component" value="Unassembled WGS sequence"/>
</dbReference>
<feature type="transmembrane region" description="Helical" evidence="7">
    <location>
        <begin position="52"/>
        <end position="74"/>
    </location>
</feature>
<keyword evidence="2" id="KW-1003">Cell membrane</keyword>
<keyword evidence="6 7" id="KW-0472">Membrane</keyword>
<keyword evidence="5 7" id="KW-1133">Transmembrane helix</keyword>
<feature type="domain" description="Phosphatidic acid phosphatase type 2/haloperoxidase" evidence="8">
    <location>
        <begin position="81"/>
        <end position="197"/>
    </location>
</feature>
<dbReference type="SMART" id="SM00014">
    <property type="entry name" value="acidPPc"/>
    <property type="match status" value="1"/>
</dbReference>
<sequence>MQKLTANTRQLYSFLIPYIILLLLVLIAKITYSKEEIYFFINGLHFPAGDVFFPFMTEFGSSVTAVVACLLLLFVSYRSSVLMATSLILTTAINVPLKNLFFAPRPRVYFAGSQHPIYYVPDVEVLANNFSFPSGHTVCAFTMAIVLTYITPKKSFGYLYLLLALLVAYSRMYMSQHFLEDVTAGSILATVVTIIWLSWFDSRPFLSDSRWNGSLSRKKNAA</sequence>
<dbReference type="EMBL" id="FNBN01000007">
    <property type="protein sequence ID" value="SDG93854.1"/>
    <property type="molecule type" value="Genomic_DNA"/>
</dbReference>
<evidence type="ECO:0000313" key="9">
    <source>
        <dbReference type="EMBL" id="SDG93854.1"/>
    </source>
</evidence>
<dbReference type="OrthoDB" id="9773582at2"/>
<keyword evidence="4" id="KW-0378">Hydrolase</keyword>
<dbReference type="InterPro" id="IPR036938">
    <property type="entry name" value="PAP2/HPO_sf"/>
</dbReference>
<feature type="transmembrane region" description="Helical" evidence="7">
    <location>
        <begin position="12"/>
        <end position="32"/>
    </location>
</feature>
<evidence type="ECO:0000256" key="7">
    <source>
        <dbReference type="SAM" id="Phobius"/>
    </source>
</evidence>
<evidence type="ECO:0000256" key="1">
    <source>
        <dbReference type="ARBA" id="ARBA00004651"/>
    </source>
</evidence>
<dbReference type="GO" id="GO:0005886">
    <property type="term" value="C:plasma membrane"/>
    <property type="evidence" value="ECO:0007669"/>
    <property type="project" value="UniProtKB-SubCell"/>
</dbReference>
<comment type="subcellular location">
    <subcellularLocation>
        <location evidence="1">Cell membrane</location>
        <topology evidence="1">Multi-pass membrane protein</topology>
    </subcellularLocation>
</comment>
<dbReference type="Gene3D" id="1.20.144.10">
    <property type="entry name" value="Phosphatidic acid phosphatase type 2/haloperoxidase"/>
    <property type="match status" value="1"/>
</dbReference>
<keyword evidence="3 7" id="KW-0812">Transmembrane</keyword>
<feature type="transmembrane region" description="Helical" evidence="7">
    <location>
        <begin position="182"/>
        <end position="200"/>
    </location>
</feature>
<feature type="transmembrane region" description="Helical" evidence="7">
    <location>
        <begin position="81"/>
        <end position="97"/>
    </location>
</feature>
<dbReference type="GO" id="GO:0016787">
    <property type="term" value="F:hydrolase activity"/>
    <property type="evidence" value="ECO:0007669"/>
    <property type="project" value="UniProtKB-KW"/>
</dbReference>
<dbReference type="PANTHER" id="PTHR14969:SF62">
    <property type="entry name" value="DECAPRENYLPHOSPHORYL-5-PHOSPHORIBOSE PHOSPHATASE RV3807C-RELATED"/>
    <property type="match status" value="1"/>
</dbReference>
<organism evidence="9 10">
    <name type="scientific">Chitinophaga filiformis</name>
    <name type="common">Myxococcus filiformis</name>
    <name type="synonym">Flexibacter filiformis</name>
    <dbReference type="NCBI Taxonomy" id="104663"/>
    <lineage>
        <taxon>Bacteria</taxon>
        <taxon>Pseudomonadati</taxon>
        <taxon>Bacteroidota</taxon>
        <taxon>Chitinophagia</taxon>
        <taxon>Chitinophagales</taxon>
        <taxon>Chitinophagaceae</taxon>
        <taxon>Chitinophaga</taxon>
    </lineage>
</organism>
<dbReference type="AlphaFoldDB" id="A0A1G7YBR5"/>
<dbReference type="RefSeq" id="WP_089835982.1">
    <property type="nucleotide sequence ID" value="NZ_FNBN01000007.1"/>
</dbReference>
<dbReference type="PANTHER" id="PTHR14969">
    <property type="entry name" value="SPHINGOSINE-1-PHOSPHATE PHOSPHOHYDROLASE"/>
    <property type="match status" value="1"/>
</dbReference>
<protein>
    <submittedName>
        <fullName evidence="9">Membrane-associated phospholipid phosphatase</fullName>
    </submittedName>
</protein>
<feature type="transmembrane region" description="Helical" evidence="7">
    <location>
        <begin position="130"/>
        <end position="150"/>
    </location>
</feature>
<dbReference type="Pfam" id="PF01569">
    <property type="entry name" value="PAP2"/>
    <property type="match status" value="1"/>
</dbReference>